<name>A0A1W2BHZ1_9BACT</name>
<dbReference type="PANTHER" id="PTHR43201:SF5">
    <property type="entry name" value="MEDIUM-CHAIN ACYL-COA LIGASE ACSF2, MITOCHONDRIAL"/>
    <property type="match status" value="1"/>
</dbReference>
<dbReference type="InterPro" id="IPR020845">
    <property type="entry name" value="AMP-binding_CS"/>
</dbReference>
<keyword evidence="6" id="KW-1185">Reference proteome</keyword>
<evidence type="ECO:0000256" key="2">
    <source>
        <dbReference type="ARBA" id="ARBA00022598"/>
    </source>
</evidence>
<dbReference type="InterPro" id="IPR042099">
    <property type="entry name" value="ANL_N_sf"/>
</dbReference>
<proteinExistence type="inferred from homology"/>
<organism evidence="5 6">
    <name type="scientific">Desulfocicer vacuolatum DSM 3385</name>
    <dbReference type="NCBI Taxonomy" id="1121400"/>
    <lineage>
        <taxon>Bacteria</taxon>
        <taxon>Pseudomonadati</taxon>
        <taxon>Thermodesulfobacteriota</taxon>
        <taxon>Desulfobacteria</taxon>
        <taxon>Desulfobacterales</taxon>
        <taxon>Desulfobacteraceae</taxon>
        <taxon>Desulfocicer</taxon>
    </lineage>
</organism>
<dbReference type="Gene3D" id="3.30.300.30">
    <property type="match status" value="1"/>
</dbReference>
<dbReference type="AlphaFoldDB" id="A0A1W2BHZ1"/>
<dbReference type="InterPro" id="IPR045851">
    <property type="entry name" value="AMP-bd_C_sf"/>
</dbReference>
<dbReference type="FunFam" id="3.30.300.30:FF:000008">
    <property type="entry name" value="2,3-dihydroxybenzoate-AMP ligase"/>
    <property type="match status" value="1"/>
</dbReference>
<protein>
    <submittedName>
        <fullName evidence="5">Fatty-acyl-CoA synthase</fullName>
    </submittedName>
</protein>
<gene>
    <name evidence="5" type="ORF">SAMN02746065_108110</name>
</gene>
<feature type="domain" description="AMP-dependent synthetase/ligase" evidence="3">
    <location>
        <begin position="20"/>
        <end position="407"/>
    </location>
</feature>
<dbReference type="SUPFAM" id="SSF56801">
    <property type="entry name" value="Acetyl-CoA synthetase-like"/>
    <property type="match status" value="1"/>
</dbReference>
<dbReference type="Pfam" id="PF00501">
    <property type="entry name" value="AMP-binding"/>
    <property type="match status" value="1"/>
</dbReference>
<feature type="domain" description="AMP-binding enzyme C-terminal" evidence="4">
    <location>
        <begin position="458"/>
        <end position="533"/>
    </location>
</feature>
<dbReference type="OrthoDB" id="9803968at2"/>
<sequence>MQLPRYDKNSVNIGQLLDIVADQFGDRPFLNYQESNVNQTYGQVQKISNDAAKGFMSLGIKKGDHVAVWANNIPEWIYAKFAIAKAGGVVVTVNTSLRCFEMEYLVRQSDATTLVMVGGVREDDEYLKIIENLCPELKTSSPGKLNSRLFPRLKNIVLLDNEDYPGMVTWKKLIRQGGQIKDEALKIRQDSVFPEDVVNILYTSGTTGSPKGVMLSHKNIIGNAHSLADNLELSNSDRVCVPVPFFHCFGCVAGILTSLVSGSTLCPIPSFSPREVLETVQELQCTVLHGVSTMFLAEIEAMTTKKYDTSSLRTGIIAGATVTPNLMQQIETLMGIPELSIAYGQTESSPAITATNRKDSIEKRFETVGRPLPGVEVKVVKPSGGEVPSGSQGELCVRGDNVMKGYYKKPEATRTAIDDSGWLHTGDLGRLDEQGYCIITGRVKEVIIRGGENIYPVEIETFLLTHPDIMDVHVVGVPDEKYGEQVHAFVKLPPHKFISEKELKAYCKNKIAFHKIPTRFVFTREYPTTASGKVQKFKLVEQILGEM</sequence>
<evidence type="ECO:0000313" key="6">
    <source>
        <dbReference type="Proteomes" id="UP000192418"/>
    </source>
</evidence>
<comment type="similarity">
    <text evidence="1">Belongs to the ATP-dependent AMP-binding enzyme family.</text>
</comment>
<dbReference type="Proteomes" id="UP000192418">
    <property type="component" value="Unassembled WGS sequence"/>
</dbReference>
<evidence type="ECO:0000256" key="1">
    <source>
        <dbReference type="ARBA" id="ARBA00006432"/>
    </source>
</evidence>
<dbReference type="Gene3D" id="3.40.50.12780">
    <property type="entry name" value="N-terminal domain of ligase-like"/>
    <property type="match status" value="1"/>
</dbReference>
<dbReference type="FunFam" id="3.40.50.12780:FF:000003">
    <property type="entry name" value="Long-chain-fatty-acid--CoA ligase FadD"/>
    <property type="match status" value="1"/>
</dbReference>
<dbReference type="PANTHER" id="PTHR43201">
    <property type="entry name" value="ACYL-COA SYNTHETASE"/>
    <property type="match status" value="1"/>
</dbReference>
<dbReference type="GO" id="GO:0006631">
    <property type="term" value="P:fatty acid metabolic process"/>
    <property type="evidence" value="ECO:0007669"/>
    <property type="project" value="TreeGrafter"/>
</dbReference>
<dbReference type="GO" id="GO:0031956">
    <property type="term" value="F:medium-chain fatty acid-CoA ligase activity"/>
    <property type="evidence" value="ECO:0007669"/>
    <property type="project" value="TreeGrafter"/>
</dbReference>
<accession>A0A1W2BHZ1</accession>
<dbReference type="InterPro" id="IPR025110">
    <property type="entry name" value="AMP-bd_C"/>
</dbReference>
<dbReference type="EMBL" id="FWXY01000008">
    <property type="protein sequence ID" value="SMC72553.1"/>
    <property type="molecule type" value="Genomic_DNA"/>
</dbReference>
<evidence type="ECO:0000313" key="5">
    <source>
        <dbReference type="EMBL" id="SMC72553.1"/>
    </source>
</evidence>
<evidence type="ECO:0000259" key="4">
    <source>
        <dbReference type="Pfam" id="PF13193"/>
    </source>
</evidence>
<evidence type="ECO:0000259" key="3">
    <source>
        <dbReference type="Pfam" id="PF00501"/>
    </source>
</evidence>
<dbReference type="Pfam" id="PF13193">
    <property type="entry name" value="AMP-binding_C"/>
    <property type="match status" value="1"/>
</dbReference>
<dbReference type="InterPro" id="IPR000873">
    <property type="entry name" value="AMP-dep_synth/lig_dom"/>
</dbReference>
<dbReference type="RefSeq" id="WP_084068619.1">
    <property type="nucleotide sequence ID" value="NZ_FWXY01000008.1"/>
</dbReference>
<keyword evidence="2" id="KW-0436">Ligase</keyword>
<dbReference type="STRING" id="1121400.SAMN02746065_108110"/>
<dbReference type="PROSITE" id="PS00455">
    <property type="entry name" value="AMP_BINDING"/>
    <property type="match status" value="1"/>
</dbReference>
<reference evidence="5 6" key="1">
    <citation type="submission" date="2017-04" db="EMBL/GenBank/DDBJ databases">
        <authorList>
            <person name="Afonso C.L."/>
            <person name="Miller P.J."/>
            <person name="Scott M.A."/>
            <person name="Spackman E."/>
            <person name="Goraichik I."/>
            <person name="Dimitrov K.M."/>
            <person name="Suarez D.L."/>
            <person name="Swayne D.E."/>
        </authorList>
    </citation>
    <scope>NUCLEOTIDE SEQUENCE [LARGE SCALE GENOMIC DNA]</scope>
    <source>
        <strain evidence="5 6">DSM 3385</strain>
    </source>
</reference>